<accession>A0A2W7QIA7</accession>
<dbReference type="EMBL" id="QKZT01000026">
    <property type="protein sequence ID" value="PZX47056.1"/>
    <property type="molecule type" value="Genomic_DNA"/>
</dbReference>
<reference evidence="1 2" key="1">
    <citation type="submission" date="2018-06" db="EMBL/GenBank/DDBJ databases">
        <title>Genomic Encyclopedia of Archaeal and Bacterial Type Strains, Phase II (KMG-II): from individual species to whole genera.</title>
        <authorList>
            <person name="Goeker M."/>
        </authorList>
    </citation>
    <scope>NUCLEOTIDE SEQUENCE [LARGE SCALE GENOMIC DNA]</scope>
    <source>
        <strain evidence="1 2">DSM 19830</strain>
    </source>
</reference>
<comment type="caution">
    <text evidence="1">The sequence shown here is derived from an EMBL/GenBank/DDBJ whole genome shotgun (WGS) entry which is preliminary data.</text>
</comment>
<dbReference type="AlphaFoldDB" id="A0A2W7QIA7"/>
<organism evidence="1 2">
    <name type="scientific">Algoriphagus chordae</name>
    <dbReference type="NCBI Taxonomy" id="237019"/>
    <lineage>
        <taxon>Bacteria</taxon>
        <taxon>Pseudomonadati</taxon>
        <taxon>Bacteroidota</taxon>
        <taxon>Cytophagia</taxon>
        <taxon>Cytophagales</taxon>
        <taxon>Cyclobacteriaceae</taxon>
        <taxon>Algoriphagus</taxon>
    </lineage>
</organism>
<gene>
    <name evidence="1" type="ORF">LV85_04014</name>
</gene>
<protein>
    <submittedName>
        <fullName evidence="1">6-bladed beta-propeller protein</fullName>
    </submittedName>
</protein>
<evidence type="ECO:0000313" key="1">
    <source>
        <dbReference type="EMBL" id="PZX47056.1"/>
    </source>
</evidence>
<evidence type="ECO:0000313" key="2">
    <source>
        <dbReference type="Proteomes" id="UP000248882"/>
    </source>
</evidence>
<keyword evidence="2" id="KW-1185">Reference proteome</keyword>
<proteinExistence type="predicted"/>
<dbReference type="OrthoDB" id="1098767at2"/>
<sequence length="281" mass="32477">MGPNELYSARDFTINKELDQLVVYDGRLGKFLTYDLEGNWKSELKFTGFSIYDLINLNGELFFYDGLAVDQNEKVLKLDLVTNITTAININDKDRTIITRGMSPPYFTPSHDEESAFYKDWGSNSVFEFSENRVLREINFSFSSNEFIPNHTAYEATDYVKELKNKNQYSINSHMIDSKNILLFNIDKGARRELGIWVKSRSTANLVTFSNNMDEICPDFSAIPVDAMMPGFITWAIFPRELKIYLNNKNGNDNAYNYFASKYNVEEDGNPVLFVYKIKDE</sequence>
<dbReference type="Proteomes" id="UP000248882">
    <property type="component" value="Unassembled WGS sequence"/>
</dbReference>
<dbReference type="Pfam" id="PF17170">
    <property type="entry name" value="DUF5128"/>
    <property type="match status" value="1"/>
</dbReference>
<name>A0A2W7QIA7_9BACT</name>
<dbReference type="RefSeq" id="WP_158531216.1">
    <property type="nucleotide sequence ID" value="NZ_QKZT01000026.1"/>
</dbReference>